<name>A0A0K2TCH2_LEPSM</name>
<evidence type="ECO:0000313" key="1">
    <source>
        <dbReference type="EMBL" id="CDW23535.1"/>
    </source>
</evidence>
<reference evidence="1" key="1">
    <citation type="submission" date="2014-05" db="EMBL/GenBank/DDBJ databases">
        <authorList>
            <person name="Chronopoulou M."/>
        </authorList>
    </citation>
    <scope>NUCLEOTIDE SEQUENCE</scope>
    <source>
        <tissue evidence="1">Whole organism</tissue>
    </source>
</reference>
<protein>
    <submittedName>
        <fullName evidence="1">Uncharacterized protein</fullName>
    </submittedName>
</protein>
<dbReference type="AlphaFoldDB" id="A0A0K2TCH2"/>
<dbReference type="EMBL" id="HACA01006174">
    <property type="protein sequence ID" value="CDW23535.1"/>
    <property type="molecule type" value="Transcribed_RNA"/>
</dbReference>
<proteinExistence type="predicted"/>
<accession>A0A0K2TCH2</accession>
<feature type="non-terminal residue" evidence="1">
    <location>
        <position position="1"/>
    </location>
</feature>
<organism evidence="1">
    <name type="scientific">Lepeophtheirus salmonis</name>
    <name type="common">Salmon louse</name>
    <name type="synonym">Caligus salmonis</name>
    <dbReference type="NCBI Taxonomy" id="72036"/>
    <lineage>
        <taxon>Eukaryota</taxon>
        <taxon>Metazoa</taxon>
        <taxon>Ecdysozoa</taxon>
        <taxon>Arthropoda</taxon>
        <taxon>Crustacea</taxon>
        <taxon>Multicrustacea</taxon>
        <taxon>Hexanauplia</taxon>
        <taxon>Copepoda</taxon>
        <taxon>Siphonostomatoida</taxon>
        <taxon>Caligidae</taxon>
        <taxon>Lepeophtheirus</taxon>
    </lineage>
</organism>
<sequence>FMTRLLELCHVAFVSQAFRKFELQQHNKSRIHDNILKLYSKNIVESSPDVYNFMLDMNICQFILIVIQTL</sequence>